<proteinExistence type="predicted"/>
<reference evidence="1" key="1">
    <citation type="submission" date="2022-03" db="EMBL/GenBank/DDBJ databases">
        <authorList>
            <person name="Tunstrom K."/>
        </authorList>
    </citation>
    <scope>NUCLEOTIDE SEQUENCE</scope>
</reference>
<protein>
    <submittedName>
        <fullName evidence="1">Uncharacterized protein</fullName>
    </submittedName>
</protein>
<organism evidence="1 2">
    <name type="scientific">Euphydryas editha</name>
    <name type="common">Edith's checkerspot</name>
    <dbReference type="NCBI Taxonomy" id="104508"/>
    <lineage>
        <taxon>Eukaryota</taxon>
        <taxon>Metazoa</taxon>
        <taxon>Ecdysozoa</taxon>
        <taxon>Arthropoda</taxon>
        <taxon>Hexapoda</taxon>
        <taxon>Insecta</taxon>
        <taxon>Pterygota</taxon>
        <taxon>Neoptera</taxon>
        <taxon>Endopterygota</taxon>
        <taxon>Lepidoptera</taxon>
        <taxon>Glossata</taxon>
        <taxon>Ditrysia</taxon>
        <taxon>Papilionoidea</taxon>
        <taxon>Nymphalidae</taxon>
        <taxon>Nymphalinae</taxon>
        <taxon>Euphydryas</taxon>
    </lineage>
</organism>
<comment type="caution">
    <text evidence="1">The sequence shown here is derived from an EMBL/GenBank/DDBJ whole genome shotgun (WGS) entry which is preliminary data.</text>
</comment>
<name>A0AAU9UWZ1_EUPED</name>
<sequence length="213" mass="24435">MRNTKFREALIDFFTVHWAMDDVAPLIGNKLIHLSFKNCYSYRFNNGIVESSIVEDLCCKSHEEADSRIIFQACSIIDQSNIVIRCSDTDILIIMLGNMVNLKNLSSHIWMLTGTGNKERFIDVSKLYIQLGPLLAKSLIGFHAFTGCDFNPAFFNRGRKKPFTLLKNNVEFQQAFAAFGDISLTEDTLRELFNVIQKYNCIMYLLIPTRLEI</sequence>
<gene>
    <name evidence="1" type="ORF">EEDITHA_LOCUS17060</name>
</gene>
<keyword evidence="2" id="KW-1185">Reference proteome</keyword>
<dbReference type="EMBL" id="CAKOGL010000025">
    <property type="protein sequence ID" value="CAH2102426.1"/>
    <property type="molecule type" value="Genomic_DNA"/>
</dbReference>
<evidence type="ECO:0000313" key="2">
    <source>
        <dbReference type="Proteomes" id="UP001153954"/>
    </source>
</evidence>
<accession>A0AAU9UWZ1</accession>
<evidence type="ECO:0000313" key="1">
    <source>
        <dbReference type="EMBL" id="CAH2102426.1"/>
    </source>
</evidence>
<dbReference type="AlphaFoldDB" id="A0AAU9UWZ1"/>
<dbReference type="Proteomes" id="UP001153954">
    <property type="component" value="Unassembled WGS sequence"/>
</dbReference>